<dbReference type="NCBIfam" id="TIGR02473">
    <property type="entry name" value="flagell_FliJ"/>
    <property type="match status" value="1"/>
</dbReference>
<dbReference type="InterPro" id="IPR052570">
    <property type="entry name" value="FliJ"/>
</dbReference>
<keyword evidence="4" id="KW-0813">Transport</keyword>
<evidence type="ECO:0000256" key="6">
    <source>
        <dbReference type="ARBA" id="ARBA00022500"/>
    </source>
</evidence>
<keyword evidence="8" id="KW-0653">Protein transport</keyword>
<dbReference type="GO" id="GO:0044781">
    <property type="term" value="P:bacterial-type flagellum organization"/>
    <property type="evidence" value="ECO:0007669"/>
    <property type="project" value="UniProtKB-KW"/>
</dbReference>
<sequence length="152" mass="17545">MVRSKRLKPIKKLAQNNEKAAAKALGESLDNHKQELQKLNQLEQYRIEYLTEMEEKVKAGVSGAALQHYHQFLNKLNLAITQQKDVIQKSTEQVDINQDQWKSKHSRTKAISQVMTKIKDKEVKQKEKKESAQIDEMSTQAFIRRQNSNGLG</sequence>
<dbReference type="InterPro" id="IPR012823">
    <property type="entry name" value="Flagell_FliJ"/>
</dbReference>
<reference evidence="12 13" key="1">
    <citation type="submission" date="2019-07" db="EMBL/GenBank/DDBJ databases">
        <title>Draft genome for Aliikangiella sp. M105.</title>
        <authorList>
            <person name="Wang G."/>
        </authorList>
    </citation>
    <scope>NUCLEOTIDE SEQUENCE [LARGE SCALE GENOMIC DNA]</scope>
    <source>
        <strain evidence="12 13">M105</strain>
    </source>
</reference>
<keyword evidence="9" id="KW-0472">Membrane</keyword>
<proteinExistence type="inferred from homology"/>
<gene>
    <name evidence="12" type="primary">fliJ</name>
    <name evidence="12" type="ORF">FLL46_17670</name>
</gene>
<dbReference type="Proteomes" id="UP000315439">
    <property type="component" value="Unassembled WGS sequence"/>
</dbReference>
<evidence type="ECO:0000256" key="7">
    <source>
        <dbReference type="ARBA" id="ARBA00022795"/>
    </source>
</evidence>
<dbReference type="EMBL" id="VIKS01000010">
    <property type="protein sequence ID" value="TQV86720.1"/>
    <property type="molecule type" value="Genomic_DNA"/>
</dbReference>
<dbReference type="GO" id="GO:0009288">
    <property type="term" value="C:bacterial-type flagellum"/>
    <property type="evidence" value="ECO:0007669"/>
    <property type="project" value="InterPro"/>
</dbReference>
<comment type="subcellular location">
    <subcellularLocation>
        <location evidence="1">Cell membrane</location>
        <topology evidence="1">Peripheral membrane protein</topology>
        <orientation evidence="1">Cytoplasmic side</orientation>
    </subcellularLocation>
</comment>
<keyword evidence="13" id="KW-1185">Reference proteome</keyword>
<organism evidence="12 13">
    <name type="scientific">Aliikangiella coralliicola</name>
    <dbReference type="NCBI Taxonomy" id="2592383"/>
    <lineage>
        <taxon>Bacteria</taxon>
        <taxon>Pseudomonadati</taxon>
        <taxon>Pseudomonadota</taxon>
        <taxon>Gammaproteobacteria</taxon>
        <taxon>Oceanospirillales</taxon>
        <taxon>Pleioneaceae</taxon>
        <taxon>Aliikangiella</taxon>
    </lineage>
</organism>
<dbReference type="PANTHER" id="PTHR38786">
    <property type="entry name" value="FLAGELLAR FLIJ PROTEIN"/>
    <property type="match status" value="1"/>
</dbReference>
<evidence type="ECO:0000256" key="10">
    <source>
        <dbReference type="ARBA" id="ARBA00023225"/>
    </source>
</evidence>
<dbReference type="Pfam" id="PF02050">
    <property type="entry name" value="FliJ"/>
    <property type="match status" value="1"/>
</dbReference>
<name>A0A545UB73_9GAMM</name>
<keyword evidence="5" id="KW-1003">Cell membrane</keyword>
<keyword evidence="7" id="KW-1005">Bacterial flagellum biogenesis</keyword>
<dbReference type="AlphaFoldDB" id="A0A545UB73"/>
<dbReference type="OrthoDB" id="6465096at2"/>
<keyword evidence="12" id="KW-0282">Flagellum</keyword>
<evidence type="ECO:0000256" key="4">
    <source>
        <dbReference type="ARBA" id="ARBA00022448"/>
    </source>
</evidence>
<comment type="caution">
    <text evidence="12">The sequence shown here is derived from an EMBL/GenBank/DDBJ whole genome shotgun (WGS) entry which is preliminary data.</text>
</comment>
<accession>A0A545UB73</accession>
<dbReference type="PIRSF" id="PIRSF019404">
    <property type="entry name" value="FliJ"/>
    <property type="match status" value="1"/>
</dbReference>
<keyword evidence="12" id="KW-0969">Cilium</keyword>
<keyword evidence="6" id="KW-0145">Chemotaxis</keyword>
<dbReference type="InterPro" id="IPR053716">
    <property type="entry name" value="Flag_assembly_chemotaxis_eff"/>
</dbReference>
<evidence type="ECO:0000256" key="8">
    <source>
        <dbReference type="ARBA" id="ARBA00022927"/>
    </source>
</evidence>
<keyword evidence="10" id="KW-1006">Bacterial flagellum protein export</keyword>
<keyword evidence="12" id="KW-0966">Cell projection</keyword>
<dbReference type="GO" id="GO:0003774">
    <property type="term" value="F:cytoskeletal motor activity"/>
    <property type="evidence" value="ECO:0007669"/>
    <property type="project" value="InterPro"/>
</dbReference>
<dbReference type="InterPro" id="IPR018006">
    <property type="entry name" value="Flag_FliJ_proteobac"/>
</dbReference>
<feature type="compositionally biased region" description="Basic and acidic residues" evidence="11">
    <location>
        <begin position="119"/>
        <end position="132"/>
    </location>
</feature>
<evidence type="ECO:0000256" key="9">
    <source>
        <dbReference type="ARBA" id="ARBA00023136"/>
    </source>
</evidence>
<protein>
    <recommendedName>
        <fullName evidence="3">Flagellar FliJ protein</fullName>
    </recommendedName>
</protein>
<dbReference type="Gene3D" id="1.10.287.1700">
    <property type="match status" value="1"/>
</dbReference>
<evidence type="ECO:0000313" key="12">
    <source>
        <dbReference type="EMBL" id="TQV86720.1"/>
    </source>
</evidence>
<dbReference type="GO" id="GO:0006935">
    <property type="term" value="P:chemotaxis"/>
    <property type="evidence" value="ECO:0007669"/>
    <property type="project" value="UniProtKB-KW"/>
</dbReference>
<evidence type="ECO:0000256" key="11">
    <source>
        <dbReference type="SAM" id="MobiDB-lite"/>
    </source>
</evidence>
<evidence type="ECO:0000256" key="2">
    <source>
        <dbReference type="ARBA" id="ARBA00010004"/>
    </source>
</evidence>
<evidence type="ECO:0000256" key="3">
    <source>
        <dbReference type="ARBA" id="ARBA00020392"/>
    </source>
</evidence>
<dbReference type="PANTHER" id="PTHR38786:SF1">
    <property type="entry name" value="FLAGELLAR FLIJ PROTEIN"/>
    <property type="match status" value="1"/>
</dbReference>
<evidence type="ECO:0000313" key="13">
    <source>
        <dbReference type="Proteomes" id="UP000315439"/>
    </source>
</evidence>
<evidence type="ECO:0000256" key="1">
    <source>
        <dbReference type="ARBA" id="ARBA00004413"/>
    </source>
</evidence>
<dbReference type="GO" id="GO:0071973">
    <property type="term" value="P:bacterial-type flagellum-dependent cell motility"/>
    <property type="evidence" value="ECO:0007669"/>
    <property type="project" value="InterPro"/>
</dbReference>
<feature type="compositionally biased region" description="Polar residues" evidence="11">
    <location>
        <begin position="136"/>
        <end position="152"/>
    </location>
</feature>
<comment type="similarity">
    <text evidence="2">Belongs to the FliJ family.</text>
</comment>
<dbReference type="RefSeq" id="WP_142932645.1">
    <property type="nucleotide sequence ID" value="NZ_ML660166.1"/>
</dbReference>
<dbReference type="PRINTS" id="PR01004">
    <property type="entry name" value="FLGFLIJ"/>
</dbReference>
<dbReference type="GO" id="GO:0005886">
    <property type="term" value="C:plasma membrane"/>
    <property type="evidence" value="ECO:0007669"/>
    <property type="project" value="UniProtKB-SubCell"/>
</dbReference>
<feature type="region of interest" description="Disordered" evidence="11">
    <location>
        <begin position="119"/>
        <end position="152"/>
    </location>
</feature>
<evidence type="ECO:0000256" key="5">
    <source>
        <dbReference type="ARBA" id="ARBA00022475"/>
    </source>
</evidence>
<dbReference type="GO" id="GO:0015031">
    <property type="term" value="P:protein transport"/>
    <property type="evidence" value="ECO:0007669"/>
    <property type="project" value="UniProtKB-KW"/>
</dbReference>